<keyword evidence="1" id="KW-0560">Oxidoreductase</keyword>
<evidence type="ECO:0000313" key="4">
    <source>
        <dbReference type="EMBL" id="KOO01961.1"/>
    </source>
</evidence>
<dbReference type="STRING" id="693.AKJ17_17320"/>
<evidence type="ECO:0000256" key="2">
    <source>
        <dbReference type="ARBA" id="ARBA00023027"/>
    </source>
</evidence>
<dbReference type="AlphaFoldDB" id="A0A0M0HIY7"/>
<dbReference type="SUPFAM" id="SSF52283">
    <property type="entry name" value="Formate/glycerate dehydrogenase catalytic domain-like"/>
    <property type="match status" value="1"/>
</dbReference>
<dbReference type="SUPFAM" id="SSF51735">
    <property type="entry name" value="NAD(P)-binding Rossmann-fold domains"/>
    <property type="match status" value="1"/>
</dbReference>
<proteinExistence type="predicted"/>
<dbReference type="Proteomes" id="UP000037515">
    <property type="component" value="Unassembled WGS sequence"/>
</dbReference>
<gene>
    <name evidence="4" type="ORF">AKJ17_17320</name>
</gene>
<dbReference type="FunFam" id="3.40.50.720:FF:000363">
    <property type="entry name" value="D-isomer specific 2-hydroxyacid dehydrogenase"/>
    <property type="match status" value="1"/>
</dbReference>
<evidence type="ECO:0000259" key="3">
    <source>
        <dbReference type="Pfam" id="PF02826"/>
    </source>
</evidence>
<comment type="caution">
    <text evidence="4">The sequence shown here is derived from an EMBL/GenBank/DDBJ whole genome shotgun (WGS) entry which is preliminary data.</text>
</comment>
<dbReference type="RefSeq" id="WP_053397071.1">
    <property type="nucleotide sequence ID" value="NZ_LHPJ01000026.1"/>
</dbReference>
<dbReference type="GO" id="GO:0051287">
    <property type="term" value="F:NAD binding"/>
    <property type="evidence" value="ECO:0007669"/>
    <property type="project" value="InterPro"/>
</dbReference>
<dbReference type="PANTHER" id="PTHR43333">
    <property type="entry name" value="2-HACID_DH_C DOMAIN-CONTAINING PROTEIN"/>
    <property type="match status" value="1"/>
</dbReference>
<dbReference type="InterPro" id="IPR006140">
    <property type="entry name" value="D-isomer_DH_NAD-bd"/>
</dbReference>
<accession>A0A0M0HIY7</accession>
<dbReference type="Pfam" id="PF02826">
    <property type="entry name" value="2-Hacid_dh_C"/>
    <property type="match status" value="1"/>
</dbReference>
<dbReference type="OrthoDB" id="9787219at2"/>
<sequence>MNNFTHKIYLLTEDDQKYQQLLEQAQLPALEITTNKSEASILLAAPPKAVGMLETFPKLEWIQSVYAGVDALIPDLTSKSIELTNVKGIFGQLIAEYVLGFTIQHYRHFQDYKANQEQQIWSPKPYSSLADKRMLILGTGSIGSYLANSAHSLGLSVSGVNSRGIPVKNAKFDAIYHIQELPAALQEADIVVNTLPDTPTTQKLLNYQTLAHCHNVLLFNVGRGSAIDEQALLDAIQHQQVEHAFLDVFEVEPLEKGHPFWHNSAITVTPHIAALSFPEQVTDIFKDNYQRWRDGFQLANSVDIEKGY</sequence>
<protein>
    <submittedName>
        <fullName evidence="4">2-ketoacid reductase</fullName>
    </submittedName>
</protein>
<keyword evidence="5" id="KW-1185">Reference proteome</keyword>
<organism evidence="4 5">
    <name type="scientific">Vibrio nereis</name>
    <dbReference type="NCBI Taxonomy" id="693"/>
    <lineage>
        <taxon>Bacteria</taxon>
        <taxon>Pseudomonadati</taxon>
        <taxon>Pseudomonadota</taxon>
        <taxon>Gammaproteobacteria</taxon>
        <taxon>Vibrionales</taxon>
        <taxon>Vibrionaceae</taxon>
        <taxon>Vibrio</taxon>
    </lineage>
</organism>
<dbReference type="Gene3D" id="3.40.50.720">
    <property type="entry name" value="NAD(P)-binding Rossmann-like Domain"/>
    <property type="match status" value="2"/>
</dbReference>
<evidence type="ECO:0000313" key="5">
    <source>
        <dbReference type="Proteomes" id="UP000037515"/>
    </source>
</evidence>
<evidence type="ECO:0000256" key="1">
    <source>
        <dbReference type="ARBA" id="ARBA00023002"/>
    </source>
</evidence>
<dbReference type="PANTHER" id="PTHR43333:SF1">
    <property type="entry name" value="D-ISOMER SPECIFIC 2-HYDROXYACID DEHYDROGENASE NAD-BINDING DOMAIN-CONTAINING PROTEIN"/>
    <property type="match status" value="1"/>
</dbReference>
<keyword evidence="2" id="KW-0520">NAD</keyword>
<dbReference type="InterPro" id="IPR036291">
    <property type="entry name" value="NAD(P)-bd_dom_sf"/>
</dbReference>
<feature type="domain" description="D-isomer specific 2-hydroxyacid dehydrogenase NAD-binding" evidence="3">
    <location>
        <begin position="100"/>
        <end position="273"/>
    </location>
</feature>
<dbReference type="PATRIC" id="fig|693.5.peg.3518"/>
<dbReference type="CDD" id="cd05300">
    <property type="entry name" value="2-Hacid_dh_1"/>
    <property type="match status" value="1"/>
</dbReference>
<name>A0A0M0HIY7_VIBNE</name>
<reference evidence="5" key="1">
    <citation type="submission" date="2015-08" db="EMBL/GenBank/DDBJ databases">
        <title>Vibrio galatheae sp. nov., a novel member of the Vibrionaceae family isolated from the Solomon Islands.</title>
        <authorList>
            <person name="Giubergia S."/>
            <person name="Machado H."/>
            <person name="Mateiu R.V."/>
            <person name="Gram L."/>
        </authorList>
    </citation>
    <scope>NUCLEOTIDE SEQUENCE [LARGE SCALE GENOMIC DNA]</scope>
    <source>
        <strain evidence="5">DSM 19584</strain>
    </source>
</reference>
<dbReference type="EMBL" id="LHPJ01000026">
    <property type="protein sequence ID" value="KOO01961.1"/>
    <property type="molecule type" value="Genomic_DNA"/>
</dbReference>
<dbReference type="GO" id="GO:0016491">
    <property type="term" value="F:oxidoreductase activity"/>
    <property type="evidence" value="ECO:0007669"/>
    <property type="project" value="UniProtKB-KW"/>
</dbReference>